<dbReference type="STRING" id="545695.TREAZ_3211"/>
<dbReference type="EMBL" id="CP001841">
    <property type="protein sequence ID" value="AEF80493.1"/>
    <property type="molecule type" value="Genomic_DNA"/>
</dbReference>
<dbReference type="Proteomes" id="UP000009222">
    <property type="component" value="Chromosome"/>
</dbReference>
<accession>F5Y9Q9</accession>
<dbReference type="RefSeq" id="WP_015712349.1">
    <property type="nucleotide sequence ID" value="NC_015577.1"/>
</dbReference>
<reference evidence="3" key="1">
    <citation type="submission" date="2009-12" db="EMBL/GenBank/DDBJ databases">
        <title>Complete sequence of Treponema azotonutricium strain ZAS-9.</title>
        <authorList>
            <person name="Tetu S.G."/>
            <person name="Matson E."/>
            <person name="Ren Q."/>
            <person name="Seshadri R."/>
            <person name="Elbourne L."/>
            <person name="Hassan K.A."/>
            <person name="Durkin A."/>
            <person name="Radune D."/>
            <person name="Mohamoud Y."/>
            <person name="Shay R."/>
            <person name="Jin S."/>
            <person name="Zhang X."/>
            <person name="Lucey K."/>
            <person name="Ballor N.R."/>
            <person name="Ottesen E."/>
            <person name="Rosenthal R."/>
            <person name="Allen A."/>
            <person name="Leadbetter J.R."/>
            <person name="Paulsen I.T."/>
        </authorList>
    </citation>
    <scope>NUCLEOTIDE SEQUENCE [LARGE SCALE GENOMIC DNA]</scope>
    <source>
        <strain evidence="3">ATCC BAA-888 / DSM 13862 / ZAS-9</strain>
    </source>
</reference>
<organism evidence="2 3">
    <name type="scientific">Leadbettera azotonutricia (strain ATCC BAA-888 / DSM 13862 / ZAS-9)</name>
    <name type="common">Treponema azotonutricium</name>
    <dbReference type="NCBI Taxonomy" id="545695"/>
    <lineage>
        <taxon>Bacteria</taxon>
        <taxon>Pseudomonadati</taxon>
        <taxon>Spirochaetota</taxon>
        <taxon>Spirochaetia</taxon>
        <taxon>Spirochaetales</taxon>
        <taxon>Breznakiellaceae</taxon>
        <taxon>Leadbettera</taxon>
    </lineage>
</organism>
<sequence>MGNHLFLKGFRMAAAASLILALTACNGPLKAEYSVALPQLPQAWAEIIGSPHWLLQWVNEDGAWESRRLPPYSGASPISPLEEWAVPVLAWPYWPGKDLAPGCMRPAGAIYPWDASGGSIAVSWQGGVDAYFWQELASCGLPELLKTAGTPRLPWLFDWPRFRELLQSPEVPDLIRDDPWTADWSSIAKKTLASGFDKRRIVPRPRAEILVPGLGVPWIGASPFAVSLSAAPGEALHLPVSDEAEAWVSVMGTIKGNKDAWIFVP</sequence>
<dbReference type="InParanoid" id="F5Y9Q9"/>
<gene>
    <name evidence="2" type="ordered locus">TREAZ_3211</name>
</gene>
<dbReference type="AlphaFoldDB" id="F5Y9Q9"/>
<name>F5Y9Q9_LEAAZ</name>
<evidence type="ECO:0000313" key="2">
    <source>
        <dbReference type="EMBL" id="AEF80493.1"/>
    </source>
</evidence>
<feature type="chain" id="PRO_5003335067" evidence="1">
    <location>
        <begin position="32"/>
        <end position="265"/>
    </location>
</feature>
<protein>
    <submittedName>
        <fullName evidence="2">Uncharacterized protein</fullName>
    </submittedName>
</protein>
<dbReference type="KEGG" id="taz:TREAZ_3211"/>
<keyword evidence="3" id="KW-1185">Reference proteome</keyword>
<keyword evidence="1" id="KW-0732">Signal</keyword>
<evidence type="ECO:0000313" key="3">
    <source>
        <dbReference type="Proteomes" id="UP000009222"/>
    </source>
</evidence>
<proteinExistence type="predicted"/>
<feature type="signal peptide" evidence="1">
    <location>
        <begin position="1"/>
        <end position="31"/>
    </location>
</feature>
<evidence type="ECO:0000256" key="1">
    <source>
        <dbReference type="SAM" id="SignalP"/>
    </source>
</evidence>
<reference evidence="2 3" key="2">
    <citation type="journal article" date="2011" name="ISME J.">
        <title>RNA-seq reveals cooperative metabolic interactions between two termite-gut spirochete species in co-culture.</title>
        <authorList>
            <person name="Rosenthal A.Z."/>
            <person name="Matson E.G."/>
            <person name="Eldar A."/>
            <person name="Leadbetter J.R."/>
        </authorList>
    </citation>
    <scope>NUCLEOTIDE SEQUENCE [LARGE SCALE GENOMIC DNA]</scope>
    <source>
        <strain evidence="3">ATCC BAA-888 / DSM 13862 / ZAS-9</strain>
    </source>
</reference>
<dbReference type="OrthoDB" id="359855at2"/>
<dbReference type="eggNOG" id="ENOG5031CQC">
    <property type="taxonomic scope" value="Bacteria"/>
</dbReference>
<dbReference type="HOGENOM" id="CLU_1053531_0_0_12"/>